<protein>
    <submittedName>
        <fullName evidence="1">Uncharacterized protein</fullName>
    </submittedName>
</protein>
<dbReference type="AlphaFoldDB" id="A0A0F9VMM1"/>
<name>A0A0F9VMM1_9ZZZZ</name>
<comment type="caution">
    <text evidence="1">The sequence shown here is derived from an EMBL/GenBank/DDBJ whole genome shotgun (WGS) entry which is preliminary data.</text>
</comment>
<reference evidence="1" key="1">
    <citation type="journal article" date="2015" name="Nature">
        <title>Complex archaea that bridge the gap between prokaryotes and eukaryotes.</title>
        <authorList>
            <person name="Spang A."/>
            <person name="Saw J.H."/>
            <person name="Jorgensen S.L."/>
            <person name="Zaremba-Niedzwiedzka K."/>
            <person name="Martijn J."/>
            <person name="Lind A.E."/>
            <person name="van Eijk R."/>
            <person name="Schleper C."/>
            <person name="Guy L."/>
            <person name="Ettema T.J."/>
        </authorList>
    </citation>
    <scope>NUCLEOTIDE SEQUENCE</scope>
</reference>
<proteinExistence type="predicted"/>
<sequence length="162" mass="18787">MEDPVMTPEMFDILQEEQEDEAADAEADRQLTQQEVMDAMGYPSAEEKQNQHSYLHKATFDHEDSIRTTYLTESELGRPLFSIRFLLDMEGVSKYYLDKIAKDLNVINEISNYFRKKTYNVTNSGMSNEGFAMNLNVTKKMDATRRRVRNVIDNLKGGEKKK</sequence>
<dbReference type="EMBL" id="LAZR01000485">
    <property type="protein sequence ID" value="KKN67043.1"/>
    <property type="molecule type" value="Genomic_DNA"/>
</dbReference>
<organism evidence="1">
    <name type="scientific">marine sediment metagenome</name>
    <dbReference type="NCBI Taxonomy" id="412755"/>
    <lineage>
        <taxon>unclassified sequences</taxon>
        <taxon>metagenomes</taxon>
        <taxon>ecological metagenomes</taxon>
    </lineage>
</organism>
<gene>
    <name evidence="1" type="ORF">LCGC14_0465970</name>
</gene>
<accession>A0A0F9VMM1</accession>
<evidence type="ECO:0000313" key="1">
    <source>
        <dbReference type="EMBL" id="KKN67043.1"/>
    </source>
</evidence>